<evidence type="ECO:0000259" key="2">
    <source>
        <dbReference type="Pfam" id="PF14681"/>
    </source>
</evidence>
<dbReference type="Pfam" id="PF14681">
    <property type="entry name" value="UPRTase"/>
    <property type="match status" value="1"/>
</dbReference>
<evidence type="ECO:0000313" key="3">
    <source>
        <dbReference type="EMBL" id="EGZ25925.1"/>
    </source>
</evidence>
<dbReference type="EMBL" id="JH159152">
    <property type="protein sequence ID" value="EGZ25925.1"/>
    <property type="molecule type" value="Genomic_DNA"/>
</dbReference>
<dbReference type="InParanoid" id="G4Z1L4"/>
<accession>G4Z1L4</accession>
<keyword evidence="4" id="KW-1185">Reference proteome</keyword>
<feature type="chain" id="PRO_5003471735" description="Phosphoribosyltransferase domain-containing protein" evidence="1">
    <location>
        <begin position="32"/>
        <end position="280"/>
    </location>
</feature>
<dbReference type="OMA" id="EPDHIQV"/>
<feature type="domain" description="Phosphoribosyltransferase" evidence="2">
    <location>
        <begin position="64"/>
        <end position="198"/>
    </location>
</feature>
<dbReference type="GeneID" id="20662410"/>
<dbReference type="KEGG" id="psoj:PHYSODRAFT_540483"/>
<sequence>MFARAIRSHAKLGAAALLGAPILLSQQQARAEQRVYASGEALGRGVRLELWKAQHENVVVLDLESELIQLGMTRIRDYENAGAKFTHDANGVLRSTLDLALTELPNDEEAVVTTPRGYKVEGLVFEDDVKVCGISIAAKPEAQKGLSQVLRTSLPYDSKYGEVLVQQLPKGGNKITKATLPDDIDGHEILLLLPELASVSQVDKIIHAFGDARLVTASFDSRLNNDGHIVPGIGAFEERYLGAPSAVMELADDPAEDAGDDENGLKAKITQKLSSWFKKD</sequence>
<dbReference type="InterPro" id="IPR029057">
    <property type="entry name" value="PRTase-like"/>
</dbReference>
<organism evidence="3 4">
    <name type="scientific">Phytophthora sojae (strain P6497)</name>
    <name type="common">Soybean stem and root rot agent</name>
    <name type="synonym">Phytophthora megasperma f. sp. glycines</name>
    <dbReference type="NCBI Taxonomy" id="1094619"/>
    <lineage>
        <taxon>Eukaryota</taxon>
        <taxon>Sar</taxon>
        <taxon>Stramenopiles</taxon>
        <taxon>Oomycota</taxon>
        <taxon>Peronosporomycetes</taxon>
        <taxon>Peronosporales</taxon>
        <taxon>Peronosporaceae</taxon>
        <taxon>Phytophthora</taxon>
    </lineage>
</organism>
<evidence type="ECO:0000313" key="4">
    <source>
        <dbReference type="Proteomes" id="UP000002640"/>
    </source>
</evidence>
<proteinExistence type="predicted"/>
<dbReference type="STRING" id="1094619.G4Z1L4"/>
<dbReference type="InterPro" id="IPR000836">
    <property type="entry name" value="PRTase_dom"/>
</dbReference>
<feature type="signal peptide" evidence="1">
    <location>
        <begin position="1"/>
        <end position="31"/>
    </location>
</feature>
<keyword evidence="1" id="KW-0732">Signal</keyword>
<name>G4Z1L4_PHYSP</name>
<evidence type="ECO:0000256" key="1">
    <source>
        <dbReference type="SAM" id="SignalP"/>
    </source>
</evidence>
<dbReference type="RefSeq" id="XP_009521213.1">
    <property type="nucleotide sequence ID" value="XM_009522918.1"/>
</dbReference>
<dbReference type="Proteomes" id="UP000002640">
    <property type="component" value="Unassembled WGS sequence"/>
</dbReference>
<reference evidence="3 4" key="1">
    <citation type="journal article" date="2006" name="Science">
        <title>Phytophthora genome sequences uncover evolutionary origins and mechanisms of pathogenesis.</title>
        <authorList>
            <person name="Tyler B.M."/>
            <person name="Tripathy S."/>
            <person name="Zhang X."/>
            <person name="Dehal P."/>
            <person name="Jiang R.H."/>
            <person name="Aerts A."/>
            <person name="Arredondo F.D."/>
            <person name="Baxter L."/>
            <person name="Bensasson D."/>
            <person name="Beynon J.L."/>
            <person name="Chapman J."/>
            <person name="Damasceno C.M."/>
            <person name="Dorrance A.E."/>
            <person name="Dou D."/>
            <person name="Dickerman A.W."/>
            <person name="Dubchak I.L."/>
            <person name="Garbelotto M."/>
            <person name="Gijzen M."/>
            <person name="Gordon S.G."/>
            <person name="Govers F."/>
            <person name="Grunwald N.J."/>
            <person name="Huang W."/>
            <person name="Ivors K.L."/>
            <person name="Jones R.W."/>
            <person name="Kamoun S."/>
            <person name="Krampis K."/>
            <person name="Lamour K.H."/>
            <person name="Lee M.K."/>
            <person name="McDonald W.H."/>
            <person name="Medina M."/>
            <person name="Meijer H.J."/>
            <person name="Nordberg E.K."/>
            <person name="Maclean D.J."/>
            <person name="Ospina-Giraldo M.D."/>
            <person name="Morris P.F."/>
            <person name="Phuntumart V."/>
            <person name="Putnam N.H."/>
            <person name="Rash S."/>
            <person name="Rose J.K."/>
            <person name="Sakihama Y."/>
            <person name="Salamov A.A."/>
            <person name="Savidor A."/>
            <person name="Scheuring C.F."/>
            <person name="Smith B.M."/>
            <person name="Sobral B.W."/>
            <person name="Terry A."/>
            <person name="Torto-Alalibo T.A."/>
            <person name="Win J."/>
            <person name="Xu Z."/>
            <person name="Zhang H."/>
            <person name="Grigoriev I.V."/>
            <person name="Rokhsar D.S."/>
            <person name="Boore J.L."/>
        </authorList>
    </citation>
    <scope>NUCLEOTIDE SEQUENCE [LARGE SCALE GENOMIC DNA]</scope>
    <source>
        <strain evidence="3 4">P6497</strain>
    </source>
</reference>
<dbReference type="SUPFAM" id="SSF53271">
    <property type="entry name" value="PRTase-like"/>
    <property type="match status" value="1"/>
</dbReference>
<dbReference type="Gene3D" id="3.40.50.2020">
    <property type="match status" value="1"/>
</dbReference>
<dbReference type="SMR" id="G4Z1L4"/>
<protein>
    <recommendedName>
        <fullName evidence="2">Phosphoribosyltransferase domain-containing protein</fullName>
    </recommendedName>
</protein>
<gene>
    <name evidence="3" type="ORF">PHYSODRAFT_540483</name>
</gene>
<dbReference type="AlphaFoldDB" id="G4Z1L4"/>